<proteinExistence type="predicted"/>
<evidence type="ECO:0000313" key="2">
    <source>
        <dbReference type="EMBL" id="PIP60459.1"/>
    </source>
</evidence>
<sequence>MKLKKLMYQTGVTTLGVVLPMVTFAEGTNPFQRAGELVGQTGSAAGIASGSSDLPTIIGNIINIVLGFLGIVLLVYLIWGGFLWMTSGGSEEGATKAKEMIKNAIIGLIIIVASYALSTFVLSSLVTATT</sequence>
<comment type="caution">
    <text evidence="2">The sequence shown here is derived from an EMBL/GenBank/DDBJ whole genome shotgun (WGS) entry which is preliminary data.</text>
</comment>
<feature type="transmembrane region" description="Helical" evidence="1">
    <location>
        <begin position="105"/>
        <end position="126"/>
    </location>
</feature>
<organism evidence="2 3">
    <name type="scientific">Candidatus Uhrbacteria bacterium CG22_combo_CG10-13_8_21_14_all_47_17</name>
    <dbReference type="NCBI Taxonomy" id="1975041"/>
    <lineage>
        <taxon>Bacteria</taxon>
        <taxon>Candidatus Uhriibacteriota</taxon>
    </lineage>
</organism>
<name>A0A2H0BSF1_9BACT</name>
<dbReference type="Proteomes" id="UP000231581">
    <property type="component" value="Unassembled WGS sequence"/>
</dbReference>
<feature type="transmembrane region" description="Helical" evidence="1">
    <location>
        <begin position="61"/>
        <end position="84"/>
    </location>
</feature>
<evidence type="ECO:0000313" key="3">
    <source>
        <dbReference type="Proteomes" id="UP000231581"/>
    </source>
</evidence>
<dbReference type="Pfam" id="PF18895">
    <property type="entry name" value="T4SS_pilin"/>
    <property type="match status" value="1"/>
</dbReference>
<keyword evidence="1" id="KW-0472">Membrane</keyword>
<keyword evidence="1" id="KW-1133">Transmembrane helix</keyword>
<keyword evidence="1" id="KW-0812">Transmembrane</keyword>
<evidence type="ECO:0000256" key="1">
    <source>
        <dbReference type="SAM" id="Phobius"/>
    </source>
</evidence>
<gene>
    <name evidence="2" type="ORF">COX00_03170</name>
</gene>
<reference evidence="2 3" key="1">
    <citation type="submission" date="2017-09" db="EMBL/GenBank/DDBJ databases">
        <title>Depth-based differentiation of microbial function through sediment-hosted aquifers and enrichment of novel symbionts in the deep terrestrial subsurface.</title>
        <authorList>
            <person name="Probst A.J."/>
            <person name="Ladd B."/>
            <person name="Jarett J.K."/>
            <person name="Geller-Mcgrath D.E."/>
            <person name="Sieber C.M."/>
            <person name="Emerson J.B."/>
            <person name="Anantharaman K."/>
            <person name="Thomas B.C."/>
            <person name="Malmstrom R."/>
            <person name="Stieglmeier M."/>
            <person name="Klingl A."/>
            <person name="Woyke T."/>
            <person name="Ryan C.M."/>
            <person name="Banfield J.F."/>
        </authorList>
    </citation>
    <scope>NUCLEOTIDE SEQUENCE [LARGE SCALE GENOMIC DNA]</scope>
    <source>
        <strain evidence="2">CG22_combo_CG10-13_8_21_14_all_47_17</strain>
    </source>
</reference>
<dbReference type="InterPro" id="IPR043993">
    <property type="entry name" value="T4SS_pilin"/>
</dbReference>
<dbReference type="AlphaFoldDB" id="A0A2H0BSF1"/>
<dbReference type="EMBL" id="PCSZ01000062">
    <property type="protein sequence ID" value="PIP60459.1"/>
    <property type="molecule type" value="Genomic_DNA"/>
</dbReference>
<accession>A0A2H0BSF1</accession>
<protein>
    <submittedName>
        <fullName evidence="2">Uncharacterized protein</fullName>
    </submittedName>
</protein>
<dbReference type="NCBIfam" id="NF045849">
    <property type="entry name" value="ICE_MMCAP2_0565"/>
    <property type="match status" value="1"/>
</dbReference>